<organism evidence="1 2">
    <name type="scientific">Neisseria weixii</name>
    <dbReference type="NCBI Taxonomy" id="1853276"/>
    <lineage>
        <taxon>Bacteria</taxon>
        <taxon>Pseudomonadati</taxon>
        <taxon>Pseudomonadota</taxon>
        <taxon>Betaproteobacteria</taxon>
        <taxon>Neisseriales</taxon>
        <taxon>Neisseriaceae</taxon>
        <taxon>Neisseria</taxon>
    </lineage>
</organism>
<evidence type="ECO:0000313" key="1">
    <source>
        <dbReference type="EMBL" id="RPD89408.1"/>
    </source>
</evidence>
<proteinExistence type="predicted"/>
<name>A0A3N4N253_9NEIS</name>
<dbReference type="RefSeq" id="WP_123804565.1">
    <property type="nucleotide sequence ID" value="NZ_RPFL01000007.1"/>
</dbReference>
<dbReference type="OrthoDB" id="6649503at2"/>
<reference evidence="1 2" key="1">
    <citation type="submission" date="2018-11" db="EMBL/GenBank/DDBJ databases">
        <title>Neisseria weixii sp. nov. isolated from the rectal contents of plateau pika (Ochotona cruzoniae).</title>
        <authorList>
            <person name="Zhang G."/>
        </authorList>
    </citation>
    <scope>NUCLEOTIDE SEQUENCE [LARGE SCALE GENOMIC DNA]</scope>
    <source>
        <strain evidence="1 2">10009</strain>
    </source>
</reference>
<protein>
    <submittedName>
        <fullName evidence="1">Uncharacterized protein</fullName>
    </submittedName>
</protein>
<keyword evidence="2" id="KW-1185">Reference proteome</keyword>
<dbReference type="Proteomes" id="UP000272412">
    <property type="component" value="Unassembled WGS sequence"/>
</dbReference>
<comment type="caution">
    <text evidence="1">The sequence shown here is derived from an EMBL/GenBank/DDBJ whole genome shotgun (WGS) entry which is preliminary data.</text>
</comment>
<dbReference type="Gene3D" id="3.30.2000.20">
    <property type="match status" value="1"/>
</dbReference>
<accession>A0A3N4N253</accession>
<evidence type="ECO:0000313" key="2">
    <source>
        <dbReference type="Proteomes" id="UP000272412"/>
    </source>
</evidence>
<gene>
    <name evidence="1" type="ORF">EGK74_04095</name>
</gene>
<dbReference type="EMBL" id="RPFL01000007">
    <property type="protein sequence ID" value="RPD89408.1"/>
    <property type="molecule type" value="Genomic_DNA"/>
</dbReference>
<dbReference type="AlphaFoldDB" id="A0A3N4N253"/>
<sequence length="135" mass="15064">MTEYEMKQAVLAHLLAADFLNENQVDVPNSQGFKPSDDVWVRVSFSGASGVFAGFGSKPCTHRTGLVMLQCFTRATEYTQPIEEMAQKLVERLEWYFSDGFELQAADVIDVGVTENGAYYQKNINIPFLIKSIAA</sequence>